<proteinExistence type="predicted"/>
<evidence type="ECO:0000313" key="3">
    <source>
        <dbReference type="Proteomes" id="UP001218218"/>
    </source>
</evidence>
<organism evidence="2 3">
    <name type="scientific">Mycena albidolilacea</name>
    <dbReference type="NCBI Taxonomy" id="1033008"/>
    <lineage>
        <taxon>Eukaryota</taxon>
        <taxon>Fungi</taxon>
        <taxon>Dikarya</taxon>
        <taxon>Basidiomycota</taxon>
        <taxon>Agaricomycotina</taxon>
        <taxon>Agaricomycetes</taxon>
        <taxon>Agaricomycetidae</taxon>
        <taxon>Agaricales</taxon>
        <taxon>Marasmiineae</taxon>
        <taxon>Mycenaceae</taxon>
        <taxon>Mycena</taxon>
    </lineage>
</organism>
<dbReference type="EMBL" id="JARIHO010000014">
    <property type="protein sequence ID" value="KAJ7350492.1"/>
    <property type="molecule type" value="Genomic_DNA"/>
</dbReference>
<accession>A0AAD7A6G5</accession>
<sequence length="506" mass="56892">MNGLPSLDEFEQILAEDPETHGVSDYVYDFIQNTVAESRDIYLDKIELEKLKLEISQLKYANSVLLQRLGTYCRSNYASLPDEILLAIFRNVLPPSWLLDGTKSMLPYPQDISSVDLRMKLSILAVCKSWNRAGTELLYERVTLRRITQLPVFVRVLEGRKGLGALVKHVSIDCFVPRGYSRLHERETKQILRLCSNLLHVGFSPLSWIPELPCPLPTSSCSIISLEYSPCMLYSVILPSLLHLSQTLESSTFTLPAAYDEGHPLLNFPRLEYLCPTVTSKSVVSEWLAPNLRRLWVSGFPHINLPVFEKLLHTYGPTVTSLDIHSIESQEWLDLCPLLEHLSVATSLPSLTHPRVRFINICIYQSPPFHTLEFLRDNFHALLECRLLHPGITMNAAPDIRQKTYSGAEGRVADLLEFTEPTSVNGGAFLRNDISDDYVPDLDDNDGGSDGSEYVLDEDDDGSDASDSGDAASCITVSEDGGHLDDEFYMQEDWEIGHNKALAIFD</sequence>
<feature type="region of interest" description="Disordered" evidence="1">
    <location>
        <begin position="439"/>
        <end position="471"/>
    </location>
</feature>
<dbReference type="AlphaFoldDB" id="A0AAD7A6G5"/>
<evidence type="ECO:0000256" key="1">
    <source>
        <dbReference type="SAM" id="MobiDB-lite"/>
    </source>
</evidence>
<keyword evidence="3" id="KW-1185">Reference proteome</keyword>
<dbReference type="Proteomes" id="UP001218218">
    <property type="component" value="Unassembled WGS sequence"/>
</dbReference>
<evidence type="ECO:0000313" key="2">
    <source>
        <dbReference type="EMBL" id="KAJ7350492.1"/>
    </source>
</evidence>
<name>A0AAD7A6G5_9AGAR</name>
<evidence type="ECO:0008006" key="4">
    <source>
        <dbReference type="Google" id="ProtNLM"/>
    </source>
</evidence>
<comment type="caution">
    <text evidence="2">The sequence shown here is derived from an EMBL/GenBank/DDBJ whole genome shotgun (WGS) entry which is preliminary data.</text>
</comment>
<gene>
    <name evidence="2" type="ORF">DFH08DRAFT_861633</name>
</gene>
<protein>
    <recommendedName>
        <fullName evidence="4">F-box domain-containing protein</fullName>
    </recommendedName>
</protein>
<reference evidence="2" key="1">
    <citation type="submission" date="2023-03" db="EMBL/GenBank/DDBJ databases">
        <title>Massive genome expansion in bonnet fungi (Mycena s.s.) driven by repeated elements and novel gene families across ecological guilds.</title>
        <authorList>
            <consortium name="Lawrence Berkeley National Laboratory"/>
            <person name="Harder C.B."/>
            <person name="Miyauchi S."/>
            <person name="Viragh M."/>
            <person name="Kuo A."/>
            <person name="Thoen E."/>
            <person name="Andreopoulos B."/>
            <person name="Lu D."/>
            <person name="Skrede I."/>
            <person name="Drula E."/>
            <person name="Henrissat B."/>
            <person name="Morin E."/>
            <person name="Kohler A."/>
            <person name="Barry K."/>
            <person name="LaButti K."/>
            <person name="Morin E."/>
            <person name="Salamov A."/>
            <person name="Lipzen A."/>
            <person name="Mereny Z."/>
            <person name="Hegedus B."/>
            <person name="Baldrian P."/>
            <person name="Stursova M."/>
            <person name="Weitz H."/>
            <person name="Taylor A."/>
            <person name="Grigoriev I.V."/>
            <person name="Nagy L.G."/>
            <person name="Martin F."/>
            <person name="Kauserud H."/>
        </authorList>
    </citation>
    <scope>NUCLEOTIDE SEQUENCE</scope>
    <source>
        <strain evidence="2">CBHHK002</strain>
    </source>
</reference>
<feature type="compositionally biased region" description="Acidic residues" evidence="1">
    <location>
        <begin position="455"/>
        <end position="464"/>
    </location>
</feature>